<dbReference type="InterPro" id="IPR021109">
    <property type="entry name" value="Peptidase_aspartic_dom_sf"/>
</dbReference>
<dbReference type="InterPro" id="IPR043502">
    <property type="entry name" value="DNA/RNA_pol_sf"/>
</dbReference>
<dbReference type="Gene3D" id="3.10.10.10">
    <property type="entry name" value="HIV Type 1 Reverse Transcriptase, subunit A, domain 1"/>
    <property type="match status" value="1"/>
</dbReference>
<dbReference type="InterPro" id="IPR043128">
    <property type="entry name" value="Rev_trsase/Diguanyl_cyclase"/>
</dbReference>
<dbReference type="Gene3D" id="3.30.420.10">
    <property type="entry name" value="Ribonuclease H-like superfamily/Ribonuclease H"/>
    <property type="match status" value="1"/>
</dbReference>
<organism evidence="4 5">
    <name type="scientific">Vitis vinifera</name>
    <name type="common">Grape</name>
    <dbReference type="NCBI Taxonomy" id="29760"/>
    <lineage>
        <taxon>Eukaryota</taxon>
        <taxon>Viridiplantae</taxon>
        <taxon>Streptophyta</taxon>
        <taxon>Embryophyta</taxon>
        <taxon>Tracheophyta</taxon>
        <taxon>Spermatophyta</taxon>
        <taxon>Magnoliopsida</taxon>
        <taxon>eudicotyledons</taxon>
        <taxon>Gunneridae</taxon>
        <taxon>Pentapetalae</taxon>
        <taxon>rosids</taxon>
        <taxon>Vitales</taxon>
        <taxon>Vitaceae</taxon>
        <taxon>Viteae</taxon>
        <taxon>Vitis</taxon>
    </lineage>
</organism>
<evidence type="ECO:0000313" key="4">
    <source>
        <dbReference type="EMBL" id="RVW80925.1"/>
    </source>
</evidence>
<evidence type="ECO:0000259" key="3">
    <source>
        <dbReference type="Pfam" id="PF17919"/>
    </source>
</evidence>
<dbReference type="CDD" id="cd01647">
    <property type="entry name" value="RT_LTR"/>
    <property type="match status" value="1"/>
</dbReference>
<dbReference type="InterPro" id="IPR036397">
    <property type="entry name" value="RNaseH_sf"/>
</dbReference>
<dbReference type="Pfam" id="PF00078">
    <property type="entry name" value="RVT_1"/>
    <property type="match status" value="1"/>
</dbReference>
<name>A0A438H8W0_VITVI</name>
<evidence type="ECO:0000259" key="2">
    <source>
        <dbReference type="Pfam" id="PF00078"/>
    </source>
</evidence>
<sequence>MATQSGRSFRGRPTDSQHDEMLIRMVDQLDSLHIQLSNFETRISQPTNESSHVEQGETSQANNQENKEEKEAIQAPQYPMSEWARGLLERRHKACDTVGDITKKAKMEVPDFEGKFQQPGHMTYNRPKKNLHIGLEHEEEPEPQKDEQNENSFDYGVYDPIDLDDEEVDISLTSVVRCILAAPKVEEDWHRTSIFQMLVRCRNQAQKLIIDSGSYKNVVSASTVERLKFPVKPHPQPYKVAWINNISIPVNQRCLISLSYGVYSDSIWCDVLPMNVAHIILGRPWLYDRDVHHCRKENTYSFMLKNQKVVLKPMTAIEMGKYRIQKSTKVVEGMKSSLHILTKKFQHESKENGVIYVVIMKEVSMKDVGSISSIPNKATELLDDFSDIAPTDLPIHRVEKTSGGASVQGIYSLKSKSLCCPPLLTPKKAGNWHICVDSHAINKITIKYRFLIPRFDDMLDMMAGSCIFSKIDLKSGYQQIWLRPGDEWKTAFKTKDSLYEVVMPFVLSNAPRTFIKTKEDHMSHLRLVTRVLQQEKLYINLKKCSFVTSAIVFLGFVVSAKGLDVDPDKVKVILECNKAFEKIKKRLTEAPVLQLPDFSKVFEVACDASNVVSGGVLSQEDRIAFFSEKLNEAKQKYSIYDKEFYVVVQALHYWHHHLLPKKFVLYSDHEALKYVNSQKKLNHRHGKCVSFLREYTFVIWHKFGVENKAADSLSRVVYILSSMTIQVVGFDLLKGHDSIFVMSLEWCTLSHVQRLWMLSMLLNCSSKRLSDCMHFTLKGQTEVVNQSLGDLLCFLVEEHVTNWDQILLVVEFAYNSTVNRSTSHSPFEIVIGLLPRKPIDLVPLPMEARPNVEADAFSKHICDLHEDVRRNIALSNENYKAQADLKRKFVDFKERDMVMVRIRPERYPKENMGISNIVNFEDLTLCSNTEDVITNGGPNAHLPPTPRLKEEIEDGSGYEEPWSPQQGIIGEVAVEIHL</sequence>
<accession>A0A438H8W0</accession>
<dbReference type="Pfam" id="PF17919">
    <property type="entry name" value="RT_RNaseH_2"/>
    <property type="match status" value="1"/>
</dbReference>
<dbReference type="Gene3D" id="2.40.70.10">
    <property type="entry name" value="Acid Proteases"/>
    <property type="match status" value="1"/>
</dbReference>
<proteinExistence type="predicted"/>
<evidence type="ECO:0000313" key="5">
    <source>
        <dbReference type="Proteomes" id="UP000288805"/>
    </source>
</evidence>
<protein>
    <submittedName>
        <fullName evidence="4">Retrovirus-related Pol polyprotein from transposon 297</fullName>
    </submittedName>
</protein>
<dbReference type="GO" id="GO:0003676">
    <property type="term" value="F:nucleic acid binding"/>
    <property type="evidence" value="ECO:0007669"/>
    <property type="project" value="InterPro"/>
</dbReference>
<evidence type="ECO:0000256" key="1">
    <source>
        <dbReference type="SAM" id="MobiDB-lite"/>
    </source>
</evidence>
<dbReference type="EMBL" id="QGNW01000259">
    <property type="protein sequence ID" value="RVW80925.1"/>
    <property type="molecule type" value="Genomic_DNA"/>
</dbReference>
<feature type="region of interest" description="Disordered" evidence="1">
    <location>
        <begin position="934"/>
        <end position="964"/>
    </location>
</feature>
<comment type="caution">
    <text evidence="4">The sequence shown here is derived from an EMBL/GenBank/DDBJ whole genome shotgun (WGS) entry which is preliminary data.</text>
</comment>
<dbReference type="CDD" id="cd09274">
    <property type="entry name" value="RNase_HI_RT_Ty3"/>
    <property type="match status" value="1"/>
</dbReference>
<feature type="domain" description="Reverse transcriptase/retrotransposon-derived protein RNase H-like" evidence="3">
    <location>
        <begin position="575"/>
        <end position="664"/>
    </location>
</feature>
<dbReference type="AlphaFoldDB" id="A0A438H8W0"/>
<dbReference type="PANTHER" id="PTHR35046">
    <property type="entry name" value="ZINC KNUCKLE (CCHC-TYPE) FAMILY PROTEIN"/>
    <property type="match status" value="1"/>
</dbReference>
<dbReference type="PANTHER" id="PTHR35046:SF9">
    <property type="entry name" value="RNA-DIRECTED DNA POLYMERASE"/>
    <property type="match status" value="1"/>
</dbReference>
<dbReference type="SUPFAM" id="SSF50630">
    <property type="entry name" value="Acid proteases"/>
    <property type="match status" value="1"/>
</dbReference>
<dbReference type="CDD" id="cd00303">
    <property type="entry name" value="retropepsin_like"/>
    <property type="match status" value="1"/>
</dbReference>
<gene>
    <name evidence="4" type="primary">pol_803</name>
    <name evidence="4" type="ORF">CK203_037343</name>
</gene>
<reference evidence="4 5" key="1">
    <citation type="journal article" date="2018" name="PLoS Genet.">
        <title>Population sequencing reveals clonal diversity and ancestral inbreeding in the grapevine cultivar Chardonnay.</title>
        <authorList>
            <person name="Roach M.J."/>
            <person name="Johnson D.L."/>
            <person name="Bohlmann J."/>
            <person name="van Vuuren H.J."/>
            <person name="Jones S.J."/>
            <person name="Pretorius I.S."/>
            <person name="Schmidt S.A."/>
            <person name="Borneman A.R."/>
        </authorList>
    </citation>
    <scope>NUCLEOTIDE SEQUENCE [LARGE SCALE GENOMIC DNA]</scope>
    <source>
        <strain evidence="5">cv. Chardonnay</strain>
        <tissue evidence="4">Leaf</tissue>
    </source>
</reference>
<dbReference type="InterPro" id="IPR041577">
    <property type="entry name" value="RT_RNaseH_2"/>
</dbReference>
<dbReference type="Proteomes" id="UP000288805">
    <property type="component" value="Unassembled WGS sequence"/>
</dbReference>
<dbReference type="InterPro" id="IPR000477">
    <property type="entry name" value="RT_dom"/>
</dbReference>
<dbReference type="SUPFAM" id="SSF56672">
    <property type="entry name" value="DNA/RNA polymerases"/>
    <property type="match status" value="1"/>
</dbReference>
<dbReference type="Gene3D" id="3.30.70.270">
    <property type="match status" value="2"/>
</dbReference>
<feature type="region of interest" description="Disordered" evidence="1">
    <location>
        <begin position="43"/>
        <end position="78"/>
    </location>
</feature>
<feature type="domain" description="Reverse transcriptase" evidence="2">
    <location>
        <begin position="426"/>
        <end position="498"/>
    </location>
</feature>